<gene>
    <name evidence="5" type="ORF">WJX74_002033</name>
</gene>
<comment type="caution">
    <text evidence="5">The sequence shown here is derived from an EMBL/GenBank/DDBJ whole genome shotgun (WGS) entry which is preliminary data.</text>
</comment>
<evidence type="ECO:0000256" key="2">
    <source>
        <dbReference type="ARBA" id="ARBA00022679"/>
    </source>
</evidence>
<dbReference type="Pfam" id="PF03781">
    <property type="entry name" value="FGE-sulfatase"/>
    <property type="match status" value="1"/>
</dbReference>
<feature type="domain" description="Histidine-specific methyltransferase SAM-dependent" evidence="4">
    <location>
        <begin position="4"/>
        <end position="245"/>
    </location>
</feature>
<organism evidence="5 6">
    <name type="scientific">Apatococcus lobatus</name>
    <dbReference type="NCBI Taxonomy" id="904363"/>
    <lineage>
        <taxon>Eukaryota</taxon>
        <taxon>Viridiplantae</taxon>
        <taxon>Chlorophyta</taxon>
        <taxon>core chlorophytes</taxon>
        <taxon>Trebouxiophyceae</taxon>
        <taxon>Chlorellales</taxon>
        <taxon>Chlorellaceae</taxon>
        <taxon>Apatococcus</taxon>
    </lineage>
</organism>
<dbReference type="CDD" id="cd02440">
    <property type="entry name" value="AdoMet_MTases"/>
    <property type="match status" value="1"/>
</dbReference>
<dbReference type="Proteomes" id="UP001438707">
    <property type="component" value="Unassembled WGS sequence"/>
</dbReference>
<dbReference type="AlphaFoldDB" id="A0AAW1QKT6"/>
<dbReference type="PANTHER" id="PTHR43397">
    <property type="entry name" value="ERGOTHIONEINE BIOSYNTHESIS PROTEIN 1"/>
    <property type="match status" value="1"/>
</dbReference>
<evidence type="ECO:0000256" key="1">
    <source>
        <dbReference type="ARBA" id="ARBA00022603"/>
    </source>
</evidence>
<dbReference type="InterPro" id="IPR019257">
    <property type="entry name" value="MeTrfase_dom"/>
</dbReference>
<keyword evidence="2" id="KW-0808">Transferase</keyword>
<dbReference type="Gene3D" id="3.90.1580.10">
    <property type="entry name" value="paralog of FGE (formylglycine-generating enzyme)"/>
    <property type="match status" value="1"/>
</dbReference>
<dbReference type="InterPro" id="IPR029063">
    <property type="entry name" value="SAM-dependent_MTases_sf"/>
</dbReference>
<evidence type="ECO:0000259" key="4">
    <source>
        <dbReference type="Pfam" id="PF10017"/>
    </source>
</evidence>
<evidence type="ECO:0000313" key="6">
    <source>
        <dbReference type="Proteomes" id="UP001438707"/>
    </source>
</evidence>
<accession>A0AAW1QKT6</accession>
<dbReference type="InterPro" id="IPR042095">
    <property type="entry name" value="SUMF_sf"/>
</dbReference>
<keyword evidence="6" id="KW-1185">Reference proteome</keyword>
<dbReference type="GO" id="GO:0032259">
    <property type="term" value="P:methylation"/>
    <property type="evidence" value="ECO:0007669"/>
    <property type="project" value="UniProtKB-KW"/>
</dbReference>
<dbReference type="SUPFAM" id="SSF56436">
    <property type="entry name" value="C-type lectin-like"/>
    <property type="match status" value="1"/>
</dbReference>
<dbReference type="InterPro" id="IPR016187">
    <property type="entry name" value="CTDL_fold"/>
</dbReference>
<dbReference type="SUPFAM" id="SSF53335">
    <property type="entry name" value="S-adenosyl-L-methionine-dependent methyltransferases"/>
    <property type="match status" value="1"/>
</dbReference>
<dbReference type="EMBL" id="JALJOS010000034">
    <property type="protein sequence ID" value="KAK9822033.1"/>
    <property type="molecule type" value="Genomic_DNA"/>
</dbReference>
<evidence type="ECO:0000313" key="5">
    <source>
        <dbReference type="EMBL" id="KAK9822033.1"/>
    </source>
</evidence>
<name>A0AAW1QKT6_9CHLO</name>
<evidence type="ECO:0000259" key="3">
    <source>
        <dbReference type="Pfam" id="PF03781"/>
    </source>
</evidence>
<dbReference type="PANTHER" id="PTHR43397:SF1">
    <property type="entry name" value="ERGOTHIONEINE BIOSYNTHESIS PROTEIN 1"/>
    <property type="match status" value="1"/>
</dbReference>
<evidence type="ECO:0008006" key="7">
    <source>
        <dbReference type="Google" id="ProtNLM"/>
    </source>
</evidence>
<dbReference type="InterPro" id="IPR005532">
    <property type="entry name" value="SUMF_dom"/>
</dbReference>
<proteinExistence type="predicted"/>
<dbReference type="GO" id="GO:0008168">
    <property type="term" value="F:methyltransferase activity"/>
    <property type="evidence" value="ECO:0007669"/>
    <property type="project" value="UniProtKB-KW"/>
</dbReference>
<sequence>MIAHIPGGTIILELGCGSTAKTGTILNAIADRDGPEVLHFVGIDVSQQALDLASASLLEHCPQLLPKNIDLICADYLEGLREAKARYPDAHLCALWLGSSVGNLSPDEALAFFKQISTISGPKMQVLLCTDLWKDEKVLHRAYHDSQGVTEAFIKNGMVHALRALGVPGASSLVQKWRYDVVVNRELQQVEMWLHATSPAVNGQMLLDDGESVLMEVSRKFTMANIRSLAFKSGWYNQQAWSSGKYGIHMLLSNLEAVQRCHADTDAFFAAVPDWTITPIDVRHPFAFYYGHLAAFATIKAFPEDTPSSLENMFSRGIDLDLADTSQCCNTHPDIPSEWPSPKETKAFVQKLRRKYVDGIKSGAVSMRAVWLLLEHERMHLETLCYMRAQACKKSFNCQAVAASNGFHANGHDEEKSSEYGDDMVAVRRQDVVLGVDEDTTQHFVWDNETPRTSPIAVASFKVASKPCSITDFRRFVFREQGYTSLKWWDPVDFNILQKQQQLMPATWSLAEAHDPDGESLFIHKPDGSYHWREVCDEPVWLSLAEAEAYAKSRNCRIMTEPEYHCVLADSSAASRVEDLRGLGWEWTSSEFAPFPGFKPTPEYPVYSADFFDGKHFVMKGSAPCTHPALVRDSFRNFYQKQYPYVFAKFRLCSN</sequence>
<protein>
    <recommendedName>
        <fullName evidence="7">Histidine-specific methyltransferase SAM-dependent domain-containing protein</fullName>
    </recommendedName>
</protein>
<reference evidence="5 6" key="1">
    <citation type="journal article" date="2024" name="Nat. Commun.">
        <title>Phylogenomics reveals the evolutionary origins of lichenization in chlorophyte algae.</title>
        <authorList>
            <person name="Puginier C."/>
            <person name="Libourel C."/>
            <person name="Otte J."/>
            <person name="Skaloud P."/>
            <person name="Haon M."/>
            <person name="Grisel S."/>
            <person name="Petersen M."/>
            <person name="Berrin J.G."/>
            <person name="Delaux P.M."/>
            <person name="Dal Grande F."/>
            <person name="Keller J."/>
        </authorList>
    </citation>
    <scope>NUCLEOTIDE SEQUENCE [LARGE SCALE GENOMIC DNA]</scope>
    <source>
        <strain evidence="5 6">SAG 2145</strain>
    </source>
</reference>
<keyword evidence="1" id="KW-0489">Methyltransferase</keyword>
<dbReference type="Gene3D" id="3.40.50.150">
    <property type="entry name" value="Vaccinia Virus protein VP39"/>
    <property type="match status" value="1"/>
</dbReference>
<feature type="domain" description="Sulfatase-modifying factor enzyme-like" evidence="3">
    <location>
        <begin position="577"/>
        <end position="652"/>
    </location>
</feature>
<dbReference type="InterPro" id="IPR051128">
    <property type="entry name" value="EgtD_Methyltrsf_superfamily"/>
</dbReference>
<dbReference type="Pfam" id="PF10017">
    <property type="entry name" value="Methyltransf_33"/>
    <property type="match status" value="1"/>
</dbReference>